<dbReference type="GO" id="GO:0004844">
    <property type="term" value="F:uracil DNA N-glycosylase activity"/>
    <property type="evidence" value="ECO:0007669"/>
    <property type="project" value="UniProtKB-EC"/>
</dbReference>
<evidence type="ECO:0000256" key="6">
    <source>
        <dbReference type="ARBA" id="ARBA00022723"/>
    </source>
</evidence>
<evidence type="ECO:0000313" key="14">
    <source>
        <dbReference type="Proteomes" id="UP000886748"/>
    </source>
</evidence>
<dbReference type="Gene3D" id="3.40.470.10">
    <property type="entry name" value="Uracil-DNA glycosylase-like domain"/>
    <property type="match status" value="1"/>
</dbReference>
<evidence type="ECO:0000313" key="13">
    <source>
        <dbReference type="EMBL" id="HIU92876.1"/>
    </source>
</evidence>
<evidence type="ECO:0000256" key="8">
    <source>
        <dbReference type="ARBA" id="ARBA00022801"/>
    </source>
</evidence>
<dbReference type="SMART" id="SM00986">
    <property type="entry name" value="UDG"/>
    <property type="match status" value="1"/>
</dbReference>
<keyword evidence="11" id="KW-0234">DNA repair</keyword>
<evidence type="ECO:0000256" key="4">
    <source>
        <dbReference type="ARBA" id="ARBA00019403"/>
    </source>
</evidence>
<name>A0A9D1SS70_9CLOT</name>
<comment type="similarity">
    <text evidence="2">Belongs to the uracil-DNA glycosylase (UDG) superfamily. Type 4 (UDGa) family.</text>
</comment>
<evidence type="ECO:0000256" key="10">
    <source>
        <dbReference type="ARBA" id="ARBA00023014"/>
    </source>
</evidence>
<keyword evidence="9" id="KW-0408">Iron</keyword>
<sequence>MKHLLVDVKCDSAQIKEKALIELKNVCCQCKACELAKTRTSVVFSDGSADAKIMLIGEAPGADEDASGTPFVGRAGQLLNKFLEEAGIDRKTQLYICNTIKCRPPQNRVPSKEEKLACQGYLMGQISIVKPKIILLCGATAVQSFVEQDFKISLIRGKWLNIFDDIEVMAIFHPSYLLRNHSTEQGSPRWLMKKDLENVKNKLEMLQEMD</sequence>
<evidence type="ECO:0000256" key="7">
    <source>
        <dbReference type="ARBA" id="ARBA00022763"/>
    </source>
</evidence>
<dbReference type="EC" id="3.2.2.27" evidence="3"/>
<dbReference type="EMBL" id="DVOD01000052">
    <property type="protein sequence ID" value="HIU92876.1"/>
    <property type="molecule type" value="Genomic_DNA"/>
</dbReference>
<dbReference type="GO" id="GO:0051539">
    <property type="term" value="F:4 iron, 4 sulfur cluster binding"/>
    <property type="evidence" value="ECO:0007669"/>
    <property type="project" value="UniProtKB-KW"/>
</dbReference>
<evidence type="ECO:0000259" key="12">
    <source>
        <dbReference type="SMART" id="SM00986"/>
    </source>
</evidence>
<reference evidence="13" key="2">
    <citation type="journal article" date="2021" name="PeerJ">
        <title>Extensive microbial diversity within the chicken gut microbiome revealed by metagenomics and culture.</title>
        <authorList>
            <person name="Gilroy R."/>
            <person name="Ravi A."/>
            <person name="Getino M."/>
            <person name="Pursley I."/>
            <person name="Horton D.L."/>
            <person name="Alikhan N.F."/>
            <person name="Baker D."/>
            <person name="Gharbi K."/>
            <person name="Hall N."/>
            <person name="Watson M."/>
            <person name="Adriaenssens E.M."/>
            <person name="Foster-Nyarko E."/>
            <person name="Jarju S."/>
            <person name="Secka A."/>
            <person name="Antonio M."/>
            <person name="Oren A."/>
            <person name="Chaudhuri R.R."/>
            <person name="La Ragione R."/>
            <person name="Hildebrand F."/>
            <person name="Pallen M.J."/>
        </authorList>
    </citation>
    <scope>NUCLEOTIDE SEQUENCE</scope>
    <source>
        <strain evidence="13">CHK154-7741</strain>
    </source>
</reference>
<evidence type="ECO:0000256" key="9">
    <source>
        <dbReference type="ARBA" id="ARBA00023004"/>
    </source>
</evidence>
<organism evidence="13 14">
    <name type="scientific">Candidatus Limenecus avicola</name>
    <dbReference type="NCBI Taxonomy" id="2840847"/>
    <lineage>
        <taxon>Bacteria</taxon>
        <taxon>Bacillati</taxon>
        <taxon>Bacillota</taxon>
        <taxon>Clostridia</taxon>
        <taxon>Eubacteriales</taxon>
        <taxon>Clostridiaceae</taxon>
        <taxon>Clostridiaceae incertae sedis</taxon>
        <taxon>Candidatus Limenecus</taxon>
    </lineage>
</organism>
<protein>
    <recommendedName>
        <fullName evidence="4">Type-4 uracil-DNA glycosylase</fullName>
        <ecNumber evidence="3">3.2.2.27</ecNumber>
    </recommendedName>
</protein>
<dbReference type="NCBIfam" id="TIGR00758">
    <property type="entry name" value="UDG_fam4"/>
    <property type="match status" value="1"/>
</dbReference>
<keyword evidence="6" id="KW-0479">Metal-binding</keyword>
<keyword evidence="10" id="KW-0411">Iron-sulfur</keyword>
<dbReference type="PANTHER" id="PTHR33693:SF1">
    <property type="entry name" value="TYPE-4 URACIL-DNA GLYCOSYLASE"/>
    <property type="match status" value="1"/>
</dbReference>
<keyword evidence="7" id="KW-0227">DNA damage</keyword>
<feature type="domain" description="Uracil-DNA glycosylase-like" evidence="12">
    <location>
        <begin position="44"/>
        <end position="197"/>
    </location>
</feature>
<evidence type="ECO:0000256" key="3">
    <source>
        <dbReference type="ARBA" id="ARBA00012030"/>
    </source>
</evidence>
<evidence type="ECO:0000256" key="2">
    <source>
        <dbReference type="ARBA" id="ARBA00006521"/>
    </source>
</evidence>
<evidence type="ECO:0000256" key="5">
    <source>
        <dbReference type="ARBA" id="ARBA00022485"/>
    </source>
</evidence>
<keyword evidence="8" id="KW-0378">Hydrolase</keyword>
<dbReference type="GO" id="GO:0006281">
    <property type="term" value="P:DNA repair"/>
    <property type="evidence" value="ECO:0007669"/>
    <property type="project" value="UniProtKB-KW"/>
</dbReference>
<dbReference type="CDD" id="cd10030">
    <property type="entry name" value="UDG-F4_TTUDGA_SPO1dp_like"/>
    <property type="match status" value="1"/>
</dbReference>
<dbReference type="InterPro" id="IPR005273">
    <property type="entry name" value="Ura-DNA_glyco_family4"/>
</dbReference>
<dbReference type="GO" id="GO:0046872">
    <property type="term" value="F:metal ion binding"/>
    <property type="evidence" value="ECO:0007669"/>
    <property type="project" value="UniProtKB-KW"/>
</dbReference>
<dbReference type="InterPro" id="IPR036895">
    <property type="entry name" value="Uracil-DNA_glycosylase-like_sf"/>
</dbReference>
<evidence type="ECO:0000256" key="11">
    <source>
        <dbReference type="ARBA" id="ARBA00023204"/>
    </source>
</evidence>
<comment type="caution">
    <text evidence="13">The sequence shown here is derived from an EMBL/GenBank/DDBJ whole genome shotgun (WGS) entry which is preliminary data.</text>
</comment>
<dbReference type="InterPro" id="IPR051536">
    <property type="entry name" value="UDG_Type-4/5"/>
</dbReference>
<gene>
    <name evidence="13" type="ORF">IAD26_07070</name>
</gene>
<dbReference type="Pfam" id="PF03167">
    <property type="entry name" value="UDG"/>
    <property type="match status" value="1"/>
</dbReference>
<dbReference type="PANTHER" id="PTHR33693">
    <property type="entry name" value="TYPE-5 URACIL-DNA GLYCOSYLASE"/>
    <property type="match status" value="1"/>
</dbReference>
<dbReference type="SMART" id="SM00987">
    <property type="entry name" value="UreE_C"/>
    <property type="match status" value="1"/>
</dbReference>
<keyword evidence="5" id="KW-0004">4Fe-4S</keyword>
<dbReference type="AlphaFoldDB" id="A0A9D1SS70"/>
<reference evidence="13" key="1">
    <citation type="submission" date="2020-10" db="EMBL/GenBank/DDBJ databases">
        <authorList>
            <person name="Gilroy R."/>
        </authorList>
    </citation>
    <scope>NUCLEOTIDE SEQUENCE</scope>
    <source>
        <strain evidence="13">CHK154-7741</strain>
    </source>
</reference>
<accession>A0A9D1SS70</accession>
<dbReference type="Proteomes" id="UP000886748">
    <property type="component" value="Unassembled WGS sequence"/>
</dbReference>
<dbReference type="SUPFAM" id="SSF52141">
    <property type="entry name" value="Uracil-DNA glycosylase-like"/>
    <property type="match status" value="1"/>
</dbReference>
<dbReference type="InterPro" id="IPR005122">
    <property type="entry name" value="Uracil-DNA_glycosylase-like"/>
</dbReference>
<proteinExistence type="inferred from homology"/>
<evidence type="ECO:0000256" key="1">
    <source>
        <dbReference type="ARBA" id="ARBA00001400"/>
    </source>
</evidence>
<comment type="catalytic activity">
    <reaction evidence="1">
        <text>Hydrolyzes single-stranded DNA or mismatched double-stranded DNA and polynucleotides, releasing free uracil.</text>
        <dbReference type="EC" id="3.2.2.27"/>
    </reaction>
</comment>